<gene>
    <name evidence="1" type="ORF">BDN72DRAFT_851675</name>
</gene>
<protein>
    <submittedName>
        <fullName evidence="1">Uncharacterized protein</fullName>
    </submittedName>
</protein>
<keyword evidence="2" id="KW-1185">Reference proteome</keyword>
<name>A0ACD2ZZI5_9AGAR</name>
<organism evidence="1 2">
    <name type="scientific">Pluteus cervinus</name>
    <dbReference type="NCBI Taxonomy" id="181527"/>
    <lineage>
        <taxon>Eukaryota</taxon>
        <taxon>Fungi</taxon>
        <taxon>Dikarya</taxon>
        <taxon>Basidiomycota</taxon>
        <taxon>Agaricomycotina</taxon>
        <taxon>Agaricomycetes</taxon>
        <taxon>Agaricomycetidae</taxon>
        <taxon>Agaricales</taxon>
        <taxon>Pluteineae</taxon>
        <taxon>Pluteaceae</taxon>
        <taxon>Pluteus</taxon>
    </lineage>
</organism>
<sequence>MPALNGISVDPRVYEEVSGNDSIIALSPFLDQWRTSRQPKNFVSSTSCSDLVTIKIQSDEKRRSVSSDGQLSSGESEDETGGSLATTDSMGPRTPPPDSIEPPLRLSPCLSADGYLSPLGSPCSPPPLSESIRLSQIEEKLVQGLELGLDVADHAQ</sequence>
<proteinExistence type="predicted"/>
<dbReference type="EMBL" id="ML209292">
    <property type="protein sequence ID" value="TFK58580.1"/>
    <property type="molecule type" value="Genomic_DNA"/>
</dbReference>
<dbReference type="Proteomes" id="UP000308600">
    <property type="component" value="Unassembled WGS sequence"/>
</dbReference>
<accession>A0ACD2ZZI5</accession>
<evidence type="ECO:0000313" key="1">
    <source>
        <dbReference type="EMBL" id="TFK58580.1"/>
    </source>
</evidence>
<evidence type="ECO:0000313" key="2">
    <source>
        <dbReference type="Proteomes" id="UP000308600"/>
    </source>
</evidence>
<reference evidence="1 2" key="1">
    <citation type="journal article" date="2019" name="Nat. Ecol. Evol.">
        <title>Megaphylogeny resolves global patterns of mushroom evolution.</title>
        <authorList>
            <person name="Varga T."/>
            <person name="Krizsan K."/>
            <person name="Foldi C."/>
            <person name="Dima B."/>
            <person name="Sanchez-Garcia M."/>
            <person name="Sanchez-Ramirez S."/>
            <person name="Szollosi G.J."/>
            <person name="Szarkandi J.G."/>
            <person name="Papp V."/>
            <person name="Albert L."/>
            <person name="Andreopoulos W."/>
            <person name="Angelini C."/>
            <person name="Antonin V."/>
            <person name="Barry K.W."/>
            <person name="Bougher N.L."/>
            <person name="Buchanan P."/>
            <person name="Buyck B."/>
            <person name="Bense V."/>
            <person name="Catcheside P."/>
            <person name="Chovatia M."/>
            <person name="Cooper J."/>
            <person name="Damon W."/>
            <person name="Desjardin D."/>
            <person name="Finy P."/>
            <person name="Geml J."/>
            <person name="Haridas S."/>
            <person name="Hughes K."/>
            <person name="Justo A."/>
            <person name="Karasinski D."/>
            <person name="Kautmanova I."/>
            <person name="Kiss B."/>
            <person name="Kocsube S."/>
            <person name="Kotiranta H."/>
            <person name="LaButti K.M."/>
            <person name="Lechner B.E."/>
            <person name="Liimatainen K."/>
            <person name="Lipzen A."/>
            <person name="Lukacs Z."/>
            <person name="Mihaltcheva S."/>
            <person name="Morgado L.N."/>
            <person name="Niskanen T."/>
            <person name="Noordeloos M.E."/>
            <person name="Ohm R.A."/>
            <person name="Ortiz-Santana B."/>
            <person name="Ovrebo C."/>
            <person name="Racz N."/>
            <person name="Riley R."/>
            <person name="Savchenko A."/>
            <person name="Shiryaev A."/>
            <person name="Soop K."/>
            <person name="Spirin V."/>
            <person name="Szebenyi C."/>
            <person name="Tomsovsky M."/>
            <person name="Tulloss R.E."/>
            <person name="Uehling J."/>
            <person name="Grigoriev I.V."/>
            <person name="Vagvolgyi C."/>
            <person name="Papp T."/>
            <person name="Martin F.M."/>
            <person name="Miettinen O."/>
            <person name="Hibbett D.S."/>
            <person name="Nagy L.G."/>
        </authorList>
    </citation>
    <scope>NUCLEOTIDE SEQUENCE [LARGE SCALE GENOMIC DNA]</scope>
    <source>
        <strain evidence="1 2">NL-1719</strain>
    </source>
</reference>